<sequence length="23" mass="2790">MNHNQIATRTRRKKPTQTHSERV</sequence>
<evidence type="ECO:0000256" key="1">
    <source>
        <dbReference type="SAM" id="MobiDB-lite"/>
    </source>
</evidence>
<accession>A0A0A9F1D6</accession>
<dbReference type="EMBL" id="GBRH01191799">
    <property type="protein sequence ID" value="JAE06097.1"/>
    <property type="molecule type" value="Transcribed_RNA"/>
</dbReference>
<feature type="region of interest" description="Disordered" evidence="1">
    <location>
        <begin position="1"/>
        <end position="23"/>
    </location>
</feature>
<name>A0A0A9F1D6_ARUDO</name>
<evidence type="ECO:0000313" key="2">
    <source>
        <dbReference type="EMBL" id="JAE06097.1"/>
    </source>
</evidence>
<reference evidence="2" key="1">
    <citation type="submission" date="2014-09" db="EMBL/GenBank/DDBJ databases">
        <authorList>
            <person name="Magalhaes I.L.F."/>
            <person name="Oliveira U."/>
            <person name="Santos F.R."/>
            <person name="Vidigal T.H.D.A."/>
            <person name="Brescovit A.D."/>
            <person name="Santos A.J."/>
        </authorList>
    </citation>
    <scope>NUCLEOTIDE SEQUENCE</scope>
    <source>
        <tissue evidence="2">Shoot tissue taken approximately 20 cm above the soil surface</tissue>
    </source>
</reference>
<organism evidence="2">
    <name type="scientific">Arundo donax</name>
    <name type="common">Giant reed</name>
    <name type="synonym">Donax arundinaceus</name>
    <dbReference type="NCBI Taxonomy" id="35708"/>
    <lineage>
        <taxon>Eukaryota</taxon>
        <taxon>Viridiplantae</taxon>
        <taxon>Streptophyta</taxon>
        <taxon>Embryophyta</taxon>
        <taxon>Tracheophyta</taxon>
        <taxon>Spermatophyta</taxon>
        <taxon>Magnoliopsida</taxon>
        <taxon>Liliopsida</taxon>
        <taxon>Poales</taxon>
        <taxon>Poaceae</taxon>
        <taxon>PACMAD clade</taxon>
        <taxon>Arundinoideae</taxon>
        <taxon>Arundineae</taxon>
        <taxon>Arundo</taxon>
    </lineage>
</organism>
<dbReference type="AlphaFoldDB" id="A0A0A9F1D6"/>
<reference evidence="2" key="2">
    <citation type="journal article" date="2015" name="Data Brief">
        <title>Shoot transcriptome of the giant reed, Arundo donax.</title>
        <authorList>
            <person name="Barrero R.A."/>
            <person name="Guerrero F.D."/>
            <person name="Moolhuijzen P."/>
            <person name="Goolsby J.A."/>
            <person name="Tidwell J."/>
            <person name="Bellgard S.E."/>
            <person name="Bellgard M.I."/>
        </authorList>
    </citation>
    <scope>NUCLEOTIDE SEQUENCE</scope>
    <source>
        <tissue evidence="2">Shoot tissue taken approximately 20 cm above the soil surface</tissue>
    </source>
</reference>
<proteinExistence type="predicted"/>
<protein>
    <submittedName>
        <fullName evidence="2">Uncharacterized protein</fullName>
    </submittedName>
</protein>